<comment type="caution">
    <text evidence="1">The sequence shown here is derived from an EMBL/GenBank/DDBJ whole genome shotgun (WGS) entry which is preliminary data.</text>
</comment>
<evidence type="ECO:0000313" key="1">
    <source>
        <dbReference type="EMBL" id="MCO6418740.1"/>
    </source>
</evidence>
<proteinExistence type="predicted"/>
<dbReference type="RefSeq" id="WP_252955368.1">
    <property type="nucleotide sequence ID" value="NZ_JAFIRR010000150.1"/>
</dbReference>
<protein>
    <recommendedName>
        <fullName evidence="3">DUF2877 domain-containing protein</fullName>
    </recommendedName>
</protein>
<evidence type="ECO:0000313" key="2">
    <source>
        <dbReference type="Proteomes" id="UP001523392"/>
    </source>
</evidence>
<gene>
    <name evidence="1" type="ORF">JYK14_21635</name>
</gene>
<name>A0ABT1DCS0_9PROT</name>
<keyword evidence="2" id="KW-1185">Reference proteome</keyword>
<accession>A0ABT1DCS0</accession>
<sequence>MELGTRCIRSSGAGSGSIELTLPASLRELQGLACRITLRDGRHPEIVLQPELRGALAAFRALAARLHGALGLPPEAPELETRIASLHPIPSGAGVARLAWTDGLALAGPPPQKREALARSLRALAEPAGVAAGLGEAWAPGFAAALAWLLTGLVPEAAEQRGCDIVAAALLAEGLRPAPPALAADAFADADWDAATPMLGRLLALHRGWTAAPARHAALAAGWRRGLAAQLRTG</sequence>
<dbReference type="Proteomes" id="UP001523392">
    <property type="component" value="Unassembled WGS sequence"/>
</dbReference>
<organism evidence="1 2">
    <name type="scientific">Siccirubricoccus soli</name>
    <dbReference type="NCBI Taxonomy" id="2899147"/>
    <lineage>
        <taxon>Bacteria</taxon>
        <taxon>Pseudomonadati</taxon>
        <taxon>Pseudomonadota</taxon>
        <taxon>Alphaproteobacteria</taxon>
        <taxon>Acetobacterales</taxon>
        <taxon>Roseomonadaceae</taxon>
        <taxon>Siccirubricoccus</taxon>
    </lineage>
</organism>
<dbReference type="EMBL" id="JAFIRR010000150">
    <property type="protein sequence ID" value="MCO6418740.1"/>
    <property type="molecule type" value="Genomic_DNA"/>
</dbReference>
<evidence type="ECO:0008006" key="3">
    <source>
        <dbReference type="Google" id="ProtNLM"/>
    </source>
</evidence>
<reference evidence="1 2" key="1">
    <citation type="submission" date="2021-12" db="EMBL/GenBank/DDBJ databases">
        <title>Siccirubricoccus leaddurans sp. nov., a high concentration Zn2+ tolerance bacterium.</title>
        <authorList>
            <person name="Cao Y."/>
        </authorList>
    </citation>
    <scope>NUCLEOTIDE SEQUENCE [LARGE SCALE GENOMIC DNA]</scope>
    <source>
        <strain evidence="1 2">KC 17139</strain>
    </source>
</reference>